<dbReference type="EMBL" id="KZ820430">
    <property type="protein sequence ID" value="PWN47443.1"/>
    <property type="molecule type" value="Genomic_DNA"/>
</dbReference>
<evidence type="ECO:0000313" key="1">
    <source>
        <dbReference type="EMBL" id="PWN47443.1"/>
    </source>
</evidence>
<proteinExistence type="predicted"/>
<organism evidence="1 2">
    <name type="scientific">Violaceomyces palustris</name>
    <dbReference type="NCBI Taxonomy" id="1673888"/>
    <lineage>
        <taxon>Eukaryota</taxon>
        <taxon>Fungi</taxon>
        <taxon>Dikarya</taxon>
        <taxon>Basidiomycota</taxon>
        <taxon>Ustilaginomycotina</taxon>
        <taxon>Ustilaginomycetes</taxon>
        <taxon>Violaceomycetales</taxon>
        <taxon>Violaceomycetaceae</taxon>
        <taxon>Violaceomyces</taxon>
    </lineage>
</organism>
<gene>
    <name evidence="1" type="ORF">IE53DRAFT_249831</name>
</gene>
<dbReference type="Proteomes" id="UP000245626">
    <property type="component" value="Unassembled WGS sequence"/>
</dbReference>
<protein>
    <submittedName>
        <fullName evidence="1">Uncharacterized protein</fullName>
    </submittedName>
</protein>
<accession>A0ACD0NNR2</accession>
<sequence length="208" mass="23318">MWKALFPLRCVDRQGCEGVNDSIQPRWEQARSLGHNQGKGVRVRHWEVPRASPSPLPGEGERERGREGEGRERGGRGRSCRRRRRRVCASPQTFSSFPAAHKEARRRRASKGKKRRAVGMERSRGFLQDQENVACFSCPSLPPISLSLSLPLLSTSSSPLRYSKSFAIIPSPPYLPSPSPCQPQPLRSDQSKSYLAFTPLDTHTRTGV</sequence>
<reference evidence="1 2" key="1">
    <citation type="journal article" date="2018" name="Mol. Biol. Evol.">
        <title>Broad Genomic Sampling Reveals a Smut Pathogenic Ancestry of the Fungal Clade Ustilaginomycotina.</title>
        <authorList>
            <person name="Kijpornyongpan T."/>
            <person name="Mondo S.J."/>
            <person name="Barry K."/>
            <person name="Sandor L."/>
            <person name="Lee J."/>
            <person name="Lipzen A."/>
            <person name="Pangilinan J."/>
            <person name="LaButti K."/>
            <person name="Hainaut M."/>
            <person name="Henrissat B."/>
            <person name="Grigoriev I.V."/>
            <person name="Spatafora J.W."/>
            <person name="Aime M.C."/>
        </authorList>
    </citation>
    <scope>NUCLEOTIDE SEQUENCE [LARGE SCALE GENOMIC DNA]</scope>
    <source>
        <strain evidence="1 2">SA 807</strain>
    </source>
</reference>
<evidence type="ECO:0000313" key="2">
    <source>
        <dbReference type="Proteomes" id="UP000245626"/>
    </source>
</evidence>
<name>A0ACD0NNR2_9BASI</name>
<keyword evidence="2" id="KW-1185">Reference proteome</keyword>